<proteinExistence type="predicted"/>
<dbReference type="GO" id="GO:0046872">
    <property type="term" value="F:metal ion binding"/>
    <property type="evidence" value="ECO:0007669"/>
    <property type="project" value="UniProtKB-KW"/>
</dbReference>
<dbReference type="InterPro" id="IPR039994">
    <property type="entry name" value="NO66-like"/>
</dbReference>
<dbReference type="Pfam" id="PF08007">
    <property type="entry name" value="JmjC_2"/>
    <property type="match status" value="1"/>
</dbReference>
<keyword evidence="3" id="KW-0223">Dioxygenase</keyword>
<keyword evidence="4" id="KW-0560">Oxidoreductase</keyword>
<comment type="caution">
    <text evidence="7">The sequence shown here is derived from an EMBL/GenBank/DDBJ whole genome shotgun (WGS) entry which is preliminary data.</text>
</comment>
<accession>E6QR95</accession>
<dbReference type="AlphaFoldDB" id="E6QR95"/>
<dbReference type="InterPro" id="IPR046799">
    <property type="entry name" value="ROXA-like_wH"/>
</dbReference>
<dbReference type="GO" id="GO:0016706">
    <property type="term" value="F:2-oxoglutarate-dependent dioxygenase activity"/>
    <property type="evidence" value="ECO:0007669"/>
    <property type="project" value="TreeGrafter"/>
</dbReference>
<keyword evidence="2" id="KW-0479">Metal-binding</keyword>
<protein>
    <submittedName>
        <fullName evidence="7">Putative Cupin superfamily protein</fullName>
    </submittedName>
</protein>
<dbReference type="PANTHER" id="PTHR13096">
    <property type="entry name" value="MINA53 MYC INDUCED NUCLEAR ANTIGEN"/>
    <property type="match status" value="1"/>
</dbReference>
<name>E6QR95_9ZZZZ</name>
<evidence type="ECO:0000256" key="1">
    <source>
        <dbReference type="ARBA" id="ARBA00001954"/>
    </source>
</evidence>
<evidence type="ECO:0000259" key="6">
    <source>
        <dbReference type="PROSITE" id="PS51184"/>
    </source>
</evidence>
<keyword evidence="5" id="KW-0408">Iron</keyword>
<gene>
    <name evidence="7" type="ORF">CARN7_0510</name>
</gene>
<evidence type="ECO:0000256" key="3">
    <source>
        <dbReference type="ARBA" id="ARBA00022964"/>
    </source>
</evidence>
<dbReference type="InterPro" id="IPR003347">
    <property type="entry name" value="JmjC_dom"/>
</dbReference>
<dbReference type="SMART" id="SM00558">
    <property type="entry name" value="JmjC"/>
    <property type="match status" value="1"/>
</dbReference>
<dbReference type="Gene3D" id="3.40.366.30">
    <property type="entry name" value="50S ribosomal protein L16 arginine hydroxylase, Chain A, Domain 2"/>
    <property type="match status" value="1"/>
</dbReference>
<dbReference type="SUPFAM" id="SSF51197">
    <property type="entry name" value="Clavaminate synthase-like"/>
    <property type="match status" value="1"/>
</dbReference>
<sequence>MVWTVLVQELNHHLRNAEELLQQFDFIPHARLDDLMVSYAVPGGGVGPHFDSYDVFLLQGRGQRRWQISAQTDLSLIDGLPLKILQNFTPEQEWVLSTGDMLYLPPCYAHNGIAVGECMTYSVGFRAPSKQEIVTQFLIYLQDRLQLPGIYQDPDLQAQSHPAQISETMLTQVEHMIQQLTWTRTDIADFLGRYLTEPKAHVYFNPPDDMPGFEAFCQQVAKQGVRLAPQSRMLFHQNRFYLNGEPVTINEPGMLALADRRAKDGSELSKVYLQWLYGAMEDGFVVWGEE</sequence>
<evidence type="ECO:0000313" key="7">
    <source>
        <dbReference type="EMBL" id="CBI09767.1"/>
    </source>
</evidence>
<reference evidence="7" key="1">
    <citation type="submission" date="2009-10" db="EMBL/GenBank/DDBJ databases">
        <title>Diversity of trophic interactions inside an arsenic-rich microbial ecosystem.</title>
        <authorList>
            <person name="Bertin P.N."/>
            <person name="Heinrich-Salmeron A."/>
            <person name="Pelletier E."/>
            <person name="Goulhen-Chollet F."/>
            <person name="Arsene-Ploetze F."/>
            <person name="Gallien S."/>
            <person name="Calteau A."/>
            <person name="Vallenet D."/>
            <person name="Casiot C."/>
            <person name="Chane-Woon-Ming B."/>
            <person name="Giloteaux L."/>
            <person name="Barakat M."/>
            <person name="Bonnefoy V."/>
            <person name="Bruneel O."/>
            <person name="Chandler M."/>
            <person name="Cleiss J."/>
            <person name="Duran R."/>
            <person name="Elbaz-Poulichet F."/>
            <person name="Fonknechten N."/>
            <person name="Lauga B."/>
            <person name="Mornico D."/>
            <person name="Ortet P."/>
            <person name="Schaeffer C."/>
            <person name="Siguier P."/>
            <person name="Alexander Thil Smith A."/>
            <person name="Van Dorsselaer A."/>
            <person name="Weissenbach J."/>
            <person name="Medigue C."/>
            <person name="Le Paslier D."/>
        </authorList>
    </citation>
    <scope>NUCLEOTIDE SEQUENCE</scope>
</reference>
<dbReference type="PROSITE" id="PS51184">
    <property type="entry name" value="JMJC"/>
    <property type="match status" value="1"/>
</dbReference>
<evidence type="ECO:0000256" key="5">
    <source>
        <dbReference type="ARBA" id="ARBA00023004"/>
    </source>
</evidence>
<dbReference type="Pfam" id="PF20514">
    <property type="entry name" value="WHD_ROXA"/>
    <property type="match status" value="1"/>
</dbReference>
<organism evidence="7">
    <name type="scientific">mine drainage metagenome</name>
    <dbReference type="NCBI Taxonomy" id="410659"/>
    <lineage>
        <taxon>unclassified sequences</taxon>
        <taxon>metagenomes</taxon>
        <taxon>ecological metagenomes</taxon>
    </lineage>
</organism>
<dbReference type="PANTHER" id="PTHR13096:SF8">
    <property type="entry name" value="RIBOSOMAL OXYGENASE 1"/>
    <property type="match status" value="1"/>
</dbReference>
<dbReference type="Gene3D" id="2.60.120.650">
    <property type="entry name" value="Cupin"/>
    <property type="match status" value="1"/>
</dbReference>
<evidence type="ECO:0000256" key="2">
    <source>
        <dbReference type="ARBA" id="ARBA00022723"/>
    </source>
</evidence>
<feature type="domain" description="JmjC" evidence="6">
    <location>
        <begin position="16"/>
        <end position="142"/>
    </location>
</feature>
<dbReference type="EMBL" id="CABR01000050">
    <property type="protein sequence ID" value="CBI09767.1"/>
    <property type="molecule type" value="Genomic_DNA"/>
</dbReference>
<evidence type="ECO:0000256" key="4">
    <source>
        <dbReference type="ARBA" id="ARBA00023002"/>
    </source>
</evidence>
<comment type="cofactor">
    <cofactor evidence="1">
        <name>Fe(2+)</name>
        <dbReference type="ChEBI" id="CHEBI:29033"/>
    </cofactor>
</comment>